<feature type="transmembrane region" description="Helical" evidence="5">
    <location>
        <begin position="171"/>
        <end position="192"/>
    </location>
</feature>
<feature type="domain" description="Major facilitator superfamily (MFS) profile" evidence="6">
    <location>
        <begin position="17"/>
        <end position="406"/>
    </location>
</feature>
<evidence type="ECO:0000256" key="3">
    <source>
        <dbReference type="ARBA" id="ARBA00022989"/>
    </source>
</evidence>
<sequence>MSTEITPGGPDRTARRARAAVAALFLTNGALFANLLPRYPEIKASLELSNTVYGLAVVAFPAGAMISGFATGAAVRRFGSARIAAVGTVLTSVGVLCAGAAPVLWVFVAALLFAGASDAFTDVGQNAHGLRVQRRYGRSIFNSFHALWSVGSVVGGAMSAGAIALEVPLGVHLAVSGTLFSAVALVALRFCLPGSDGEERAAAHAAAPPAGVASSTVGGRRPSGRTVFLLVAFVVVAISGTVVEEATNSWAAVYLSGSLDTSGAVAATAFIAFMAAEFVGRATGDRFVDRFGQRAVARAGGLLVAAAMGLALAFPSVPGTVAGFAVAGFGVATVIPAAMHAADELPGLRPGTGLMVVTWLMRLGFLLTPPVVGLVSDGSSLRVGLLVVPLAGVAIVLAGVLLQGRRTTPRIDL</sequence>
<dbReference type="CDD" id="cd17393">
    <property type="entry name" value="MFS_MosC_like"/>
    <property type="match status" value="1"/>
</dbReference>
<reference evidence="7 8" key="1">
    <citation type="submission" date="2020-05" db="EMBL/GenBank/DDBJ databases">
        <title>Genomic Encyclopedia of Type Strains, Phase III (KMG-III): the genomes of soil and plant-associated and newly described type strains.</title>
        <authorList>
            <person name="Whitman W."/>
        </authorList>
    </citation>
    <scope>NUCLEOTIDE SEQUENCE [LARGE SCALE GENOMIC DNA]</scope>
    <source>
        <strain evidence="7 8">KCTC 19046</strain>
    </source>
</reference>
<accession>A0ABX1ZYK3</accession>
<evidence type="ECO:0000259" key="6">
    <source>
        <dbReference type="PROSITE" id="PS50850"/>
    </source>
</evidence>
<feature type="transmembrane region" description="Helical" evidence="5">
    <location>
        <begin position="83"/>
        <end position="101"/>
    </location>
</feature>
<name>A0ABX1ZYK3_9MICO</name>
<keyword evidence="8" id="KW-1185">Reference proteome</keyword>
<dbReference type="PROSITE" id="PS50850">
    <property type="entry name" value="MFS"/>
    <property type="match status" value="1"/>
</dbReference>
<dbReference type="RefSeq" id="WP_171781841.1">
    <property type="nucleotide sequence ID" value="NZ_BAAAML010000002.1"/>
</dbReference>
<dbReference type="SUPFAM" id="SSF103473">
    <property type="entry name" value="MFS general substrate transporter"/>
    <property type="match status" value="1"/>
</dbReference>
<dbReference type="InterPro" id="IPR036259">
    <property type="entry name" value="MFS_trans_sf"/>
</dbReference>
<comment type="caution">
    <text evidence="7">The sequence shown here is derived from an EMBL/GenBank/DDBJ whole genome shotgun (WGS) entry which is preliminary data.</text>
</comment>
<protein>
    <submittedName>
        <fullName evidence="7">MFS family permease</fullName>
    </submittedName>
</protein>
<feature type="transmembrane region" description="Helical" evidence="5">
    <location>
        <begin position="145"/>
        <end position="165"/>
    </location>
</feature>
<dbReference type="Gene3D" id="1.20.1250.20">
    <property type="entry name" value="MFS general substrate transporter like domains"/>
    <property type="match status" value="2"/>
</dbReference>
<dbReference type="Proteomes" id="UP000757540">
    <property type="component" value="Unassembled WGS sequence"/>
</dbReference>
<keyword evidence="3 5" id="KW-1133">Transmembrane helix</keyword>
<proteinExistence type="predicted"/>
<dbReference type="InterPro" id="IPR011701">
    <property type="entry name" value="MFS"/>
</dbReference>
<dbReference type="Pfam" id="PF07690">
    <property type="entry name" value="MFS_1"/>
    <property type="match status" value="2"/>
</dbReference>
<evidence type="ECO:0000256" key="5">
    <source>
        <dbReference type="SAM" id="Phobius"/>
    </source>
</evidence>
<evidence type="ECO:0000256" key="4">
    <source>
        <dbReference type="ARBA" id="ARBA00023136"/>
    </source>
</evidence>
<dbReference type="EMBL" id="JABEZU010000001">
    <property type="protein sequence ID" value="NOV95556.1"/>
    <property type="molecule type" value="Genomic_DNA"/>
</dbReference>
<evidence type="ECO:0000313" key="8">
    <source>
        <dbReference type="Proteomes" id="UP000757540"/>
    </source>
</evidence>
<dbReference type="InterPro" id="IPR020846">
    <property type="entry name" value="MFS_dom"/>
</dbReference>
<evidence type="ECO:0000256" key="2">
    <source>
        <dbReference type="ARBA" id="ARBA00022692"/>
    </source>
</evidence>
<feature type="transmembrane region" description="Helical" evidence="5">
    <location>
        <begin position="226"/>
        <end position="243"/>
    </location>
</feature>
<evidence type="ECO:0000256" key="1">
    <source>
        <dbReference type="ARBA" id="ARBA00004651"/>
    </source>
</evidence>
<comment type="subcellular location">
    <subcellularLocation>
        <location evidence="1">Cell membrane</location>
        <topology evidence="1">Multi-pass membrane protein</topology>
    </subcellularLocation>
</comment>
<feature type="transmembrane region" description="Helical" evidence="5">
    <location>
        <begin position="20"/>
        <end position="39"/>
    </location>
</feature>
<feature type="transmembrane region" description="Helical" evidence="5">
    <location>
        <begin position="295"/>
        <end position="314"/>
    </location>
</feature>
<keyword evidence="4 5" id="KW-0472">Membrane</keyword>
<gene>
    <name evidence="7" type="ORF">HDG69_000109</name>
</gene>
<feature type="transmembrane region" description="Helical" evidence="5">
    <location>
        <begin position="354"/>
        <end position="375"/>
    </location>
</feature>
<feature type="transmembrane region" description="Helical" evidence="5">
    <location>
        <begin position="263"/>
        <end position="283"/>
    </location>
</feature>
<dbReference type="InterPro" id="IPR051788">
    <property type="entry name" value="MFS_Transporter"/>
</dbReference>
<keyword evidence="2 5" id="KW-0812">Transmembrane</keyword>
<organism evidence="7 8">
    <name type="scientific">Isoptericola halotolerans</name>
    <dbReference type="NCBI Taxonomy" id="300560"/>
    <lineage>
        <taxon>Bacteria</taxon>
        <taxon>Bacillati</taxon>
        <taxon>Actinomycetota</taxon>
        <taxon>Actinomycetes</taxon>
        <taxon>Micrococcales</taxon>
        <taxon>Promicromonosporaceae</taxon>
        <taxon>Isoptericola</taxon>
    </lineage>
</organism>
<feature type="transmembrane region" description="Helical" evidence="5">
    <location>
        <begin position="51"/>
        <end position="71"/>
    </location>
</feature>
<feature type="transmembrane region" description="Helical" evidence="5">
    <location>
        <begin position="320"/>
        <end position="342"/>
    </location>
</feature>
<dbReference type="PANTHER" id="PTHR23514">
    <property type="entry name" value="BYPASS OF STOP CODON PROTEIN 6"/>
    <property type="match status" value="1"/>
</dbReference>
<feature type="transmembrane region" description="Helical" evidence="5">
    <location>
        <begin position="381"/>
        <end position="402"/>
    </location>
</feature>
<evidence type="ECO:0000313" key="7">
    <source>
        <dbReference type="EMBL" id="NOV95556.1"/>
    </source>
</evidence>
<dbReference type="PANTHER" id="PTHR23514:SF13">
    <property type="entry name" value="INNER MEMBRANE PROTEIN YBJJ"/>
    <property type="match status" value="1"/>
</dbReference>